<accession>A0A0C7NYR0</accession>
<protein>
    <submittedName>
        <fullName evidence="2">PadR family transcripitonal regulator</fullName>
    </submittedName>
</protein>
<proteinExistence type="predicted"/>
<dbReference type="InterPro" id="IPR052509">
    <property type="entry name" value="Metal_resp_DNA-bind_regulator"/>
</dbReference>
<evidence type="ECO:0000259" key="1">
    <source>
        <dbReference type="Pfam" id="PF03551"/>
    </source>
</evidence>
<gene>
    <name evidence="2" type="primary">padR</name>
    <name evidence="2" type="ORF">DTL3_1084</name>
</gene>
<dbReference type="Proteomes" id="UP000032809">
    <property type="component" value="Chromosome I"/>
</dbReference>
<dbReference type="KEGG" id="dtn:DTL3_1084"/>
<feature type="domain" description="Transcription regulator PadR N-terminal" evidence="1">
    <location>
        <begin position="26"/>
        <end position="100"/>
    </location>
</feature>
<dbReference type="OrthoDB" id="9808017at2"/>
<dbReference type="Pfam" id="PF03551">
    <property type="entry name" value="PadR"/>
    <property type="match status" value="1"/>
</dbReference>
<dbReference type="EMBL" id="LN824141">
    <property type="protein sequence ID" value="CEP78388.1"/>
    <property type="molecule type" value="Genomic_DNA"/>
</dbReference>
<dbReference type="Gene3D" id="1.10.10.10">
    <property type="entry name" value="Winged helix-like DNA-binding domain superfamily/Winged helix DNA-binding domain"/>
    <property type="match status" value="1"/>
</dbReference>
<organism evidence="2 3">
    <name type="scientific">Defluviitoga tunisiensis</name>
    <dbReference type="NCBI Taxonomy" id="1006576"/>
    <lineage>
        <taxon>Bacteria</taxon>
        <taxon>Thermotogati</taxon>
        <taxon>Thermotogota</taxon>
        <taxon>Thermotogae</taxon>
        <taxon>Petrotogales</taxon>
        <taxon>Petrotogaceae</taxon>
        <taxon>Defluviitoga</taxon>
    </lineage>
</organism>
<dbReference type="PANTHER" id="PTHR33169:SF14">
    <property type="entry name" value="TRANSCRIPTIONAL REGULATOR RV3488"/>
    <property type="match status" value="1"/>
</dbReference>
<dbReference type="HOGENOM" id="CLU_063440_5_1_0"/>
<dbReference type="PANTHER" id="PTHR33169">
    <property type="entry name" value="PADR-FAMILY TRANSCRIPTIONAL REGULATOR"/>
    <property type="match status" value="1"/>
</dbReference>
<dbReference type="RefSeq" id="WP_045087852.1">
    <property type="nucleotide sequence ID" value="NZ_LN824141.1"/>
</dbReference>
<dbReference type="InterPro" id="IPR036390">
    <property type="entry name" value="WH_DNA-bd_sf"/>
</dbReference>
<dbReference type="InterPro" id="IPR036388">
    <property type="entry name" value="WH-like_DNA-bd_sf"/>
</dbReference>
<reference evidence="3" key="1">
    <citation type="submission" date="2014-11" db="EMBL/GenBank/DDBJ databases">
        <authorList>
            <person name="Wibberg D."/>
        </authorList>
    </citation>
    <scope>NUCLEOTIDE SEQUENCE [LARGE SCALE GENOMIC DNA]</scope>
    <source>
        <strain evidence="3">L3</strain>
    </source>
</reference>
<sequence>MCANHRGGRGKGGRGRGKGRFLANYILLIIAEEPTYGYDIATKLDEMGIEKIEGTGQMGRIYRILSELESYGYIIPKWDTSKSPPVKVYTITPLGLEYLKYAVESVKQEIKVLETFISKYEDVLKKNDSADE</sequence>
<name>A0A0C7NYR0_DEFTU</name>
<evidence type="ECO:0000313" key="2">
    <source>
        <dbReference type="EMBL" id="CEP78388.1"/>
    </source>
</evidence>
<dbReference type="InterPro" id="IPR005149">
    <property type="entry name" value="Tscrpt_reg_PadR_N"/>
</dbReference>
<evidence type="ECO:0000313" key="3">
    <source>
        <dbReference type="Proteomes" id="UP000032809"/>
    </source>
</evidence>
<dbReference type="SUPFAM" id="SSF46785">
    <property type="entry name" value="Winged helix' DNA-binding domain"/>
    <property type="match status" value="1"/>
</dbReference>
<dbReference type="STRING" id="1006576.DTL3_1084"/>
<keyword evidence="3" id="KW-1185">Reference proteome</keyword>
<dbReference type="AlphaFoldDB" id="A0A0C7NYR0"/>